<dbReference type="InterPro" id="IPR057655">
    <property type="entry name" value="STIL_CC"/>
</dbReference>
<evidence type="ECO:0000313" key="4">
    <source>
        <dbReference type="EMBL" id="KAJ8306215.1"/>
    </source>
</evidence>
<dbReference type="Proteomes" id="UP001217089">
    <property type="component" value="Unassembled WGS sequence"/>
</dbReference>
<dbReference type="Pfam" id="PF25775">
    <property type="entry name" value="CC_STIL"/>
    <property type="match status" value="1"/>
</dbReference>
<feature type="region of interest" description="Disordered" evidence="1">
    <location>
        <begin position="455"/>
        <end position="495"/>
    </location>
</feature>
<dbReference type="PANTHER" id="PTHR15128:SF0">
    <property type="entry name" value="SCL-INTERRUPTING LOCUS PROTEIN"/>
    <property type="match status" value="1"/>
</dbReference>
<dbReference type="Pfam" id="PF15253">
    <property type="entry name" value="STIL_N"/>
    <property type="match status" value="1"/>
</dbReference>
<sequence>MSHKVNNMPEQKHHVHFGLLRGPGSAGSKSDDAVNTSHRQLPRTPDEMKMLQFPVIKNSLWDHTSTGQPVHLNISYFRKPKLLVLEKVLRFAQRHAESAGQSVYNCALLGSLDIDEDGEGVTFVLDRFDPGGVTSSSGGLTPGDIIVPFMVLKEKCSGKEPVHCSNFLLTKGWCNFYTNGDKCVHHLEFDIVTMATEFIATPISPVPIVPTALSKNLSGPMSLSHLQGEPKSGYLTMDHTRKVLLVLESDPKAYSLPLVGIWLSGVSFVYSPYTWAACLRFMYNSSIHDRVCVPPESFLLVLYNPMHSKPEFYDVSTTSGSSKMTFDLMSGYEAVSLPKTMMSGPDDNVSIDLLSLDKGSKKEMFDAAIHSVKSQLNSPSRVDSSSSCEREQTPDDITPRCKPAPHTSKLPTAMPMVPEVSLLFAEDGQSGILTDTGPRRPLITQGRPHGVNKLTDFGHSGQVPNGSSASITSSQQNVQVSSQSQPPRMTHHSQSAPNLIHTTLSQQTPPAVQCYNNTLQQQLPVNGEFGANRNLVHSNSLPQQYMDNGHPLNSVNNGRALMNSQHGNVMYQNDNNFQGPVKNSLQGGVQYRQCNPMPAQNRMRPTYVRQHPQMSGPMTNPQGYHSVPVRQVINQNNMLPQQPQPQPIYNNYCYPDQYNIMNGARMSQPVRQLMPFNTPVSQQGTYQPHQAVNCPQAHPNQNVLQNGGNIHMAQNVAFQTPQQGSSKTLMAPEMFQQTASQNMVTSSSVGVGRQSQPSVSSTGTSNITNRPAFQQQRNSNQSDSSGRSSDDSGLSVTPEKPSLQQKENEDSKQTPNIQNSNINWSQVPPEVYQLLLNQDAQLKQLQAQIQLLMHNQSTSTQCTTTTELSSQTETTDLQNNNASVDSALTNSKVDTCSVAVNTTMIYPSSQNNRELHTVALQTSPQKPRTSPRQPVSSRSGNNTPSEGSQCSIEGRTPADIRHRGVFALNSTERDDFDVDVSNSDLSGVVNNMALHEKTIDSVQSELIVDLPSYHSSPTR</sequence>
<feature type="region of interest" description="Disordered" evidence="1">
    <location>
        <begin position="919"/>
        <end position="958"/>
    </location>
</feature>
<evidence type="ECO:0000313" key="5">
    <source>
        <dbReference type="Proteomes" id="UP001217089"/>
    </source>
</evidence>
<feature type="region of interest" description="Disordered" evidence="1">
    <location>
        <begin position="376"/>
        <end position="412"/>
    </location>
</feature>
<evidence type="ECO:0000259" key="2">
    <source>
        <dbReference type="Pfam" id="PF15253"/>
    </source>
</evidence>
<accession>A0ABQ9EM28</accession>
<dbReference type="EMBL" id="JARBDR010000813">
    <property type="protein sequence ID" value="KAJ8306215.1"/>
    <property type="molecule type" value="Genomic_DNA"/>
</dbReference>
<feature type="compositionally biased region" description="Low complexity" evidence="1">
    <location>
        <begin position="473"/>
        <end position="485"/>
    </location>
</feature>
<dbReference type="InterPro" id="IPR026123">
    <property type="entry name" value="STIL"/>
</dbReference>
<feature type="compositionally biased region" description="Polar residues" evidence="1">
    <location>
        <begin position="813"/>
        <end position="823"/>
    </location>
</feature>
<feature type="compositionally biased region" description="Low complexity" evidence="1">
    <location>
        <begin position="774"/>
        <end position="793"/>
    </location>
</feature>
<feature type="region of interest" description="Disordered" evidence="1">
    <location>
        <begin position="745"/>
        <end position="823"/>
    </location>
</feature>
<reference evidence="4 5" key="1">
    <citation type="submission" date="2022-12" db="EMBL/GenBank/DDBJ databases">
        <title>Chromosome-level genome of Tegillarca granosa.</title>
        <authorList>
            <person name="Kim J."/>
        </authorList>
    </citation>
    <scope>NUCLEOTIDE SEQUENCE [LARGE SCALE GENOMIC DNA]</scope>
    <source>
        <strain evidence="4">Teg-2019</strain>
        <tissue evidence="4">Adductor muscle</tissue>
    </source>
</reference>
<evidence type="ECO:0000256" key="1">
    <source>
        <dbReference type="SAM" id="MobiDB-lite"/>
    </source>
</evidence>
<feature type="compositionally biased region" description="Polar residues" evidence="1">
    <location>
        <begin position="919"/>
        <end position="951"/>
    </location>
</feature>
<feature type="domain" description="STIL N-terminal" evidence="2">
    <location>
        <begin position="144"/>
        <end position="372"/>
    </location>
</feature>
<keyword evidence="5" id="KW-1185">Reference proteome</keyword>
<evidence type="ECO:0000259" key="3">
    <source>
        <dbReference type="Pfam" id="PF25775"/>
    </source>
</evidence>
<comment type="caution">
    <text evidence="4">The sequence shown here is derived from an EMBL/GenBank/DDBJ whole genome shotgun (WGS) entry which is preliminary data.</text>
</comment>
<feature type="compositionally biased region" description="Polar residues" evidence="1">
    <location>
        <begin position="462"/>
        <end position="472"/>
    </location>
</feature>
<dbReference type="InterPro" id="IPR057731">
    <property type="entry name" value="STIL_N"/>
</dbReference>
<feature type="compositionally biased region" description="Polar residues" evidence="1">
    <location>
        <begin position="376"/>
        <end position="387"/>
    </location>
</feature>
<proteinExistence type="predicted"/>
<feature type="compositionally biased region" description="Basic and acidic residues" evidence="1">
    <location>
        <begin position="388"/>
        <end position="399"/>
    </location>
</feature>
<organism evidence="4 5">
    <name type="scientific">Tegillarca granosa</name>
    <name type="common">Malaysian cockle</name>
    <name type="synonym">Anadara granosa</name>
    <dbReference type="NCBI Taxonomy" id="220873"/>
    <lineage>
        <taxon>Eukaryota</taxon>
        <taxon>Metazoa</taxon>
        <taxon>Spiralia</taxon>
        <taxon>Lophotrochozoa</taxon>
        <taxon>Mollusca</taxon>
        <taxon>Bivalvia</taxon>
        <taxon>Autobranchia</taxon>
        <taxon>Pteriomorphia</taxon>
        <taxon>Arcoida</taxon>
        <taxon>Arcoidea</taxon>
        <taxon>Arcidae</taxon>
        <taxon>Tegillarca</taxon>
    </lineage>
</organism>
<feature type="compositionally biased region" description="Polar residues" evidence="1">
    <location>
        <begin position="745"/>
        <end position="773"/>
    </location>
</feature>
<feature type="region of interest" description="Disordered" evidence="1">
    <location>
        <begin position="18"/>
        <end position="44"/>
    </location>
</feature>
<dbReference type="PANTHER" id="PTHR15128">
    <property type="entry name" value="TAL1 SCL INTERRUPTING LOCUS"/>
    <property type="match status" value="1"/>
</dbReference>
<name>A0ABQ9EM28_TEGGR</name>
<protein>
    <submittedName>
        <fullName evidence="4">Uncharacterized protein</fullName>
    </submittedName>
</protein>
<feature type="domain" description="STIL coiled coil region" evidence="3">
    <location>
        <begin position="829"/>
        <end position="856"/>
    </location>
</feature>
<gene>
    <name evidence="4" type="ORF">KUTeg_016760</name>
</gene>